<sequence>MSASSPELEDIVIAVHVPAAGTSKGPLLMMHHPLHIYFIAVANVALIAAVFMVATILGSTLRFRSVQNVVGDMQIVHDLTIYLLFGTFSFIVFVEVAKKAVDLKVVMSGIHHITEEVNRQNEEDELTVQRFMKDREVLEKLADENQQEEELKDALEVNEDVPLPPPTATTTSTVPKQAKPNEKRGRPAHSKMKIADKTAECKSSAETHFLVDATQETLEEVTKGLREDARRRRFEKPKSALREYCLDNIQPDMKAALPKEQNRDSLYAVVRKS</sequence>
<comment type="caution">
    <text evidence="3">The sequence shown here is derived from an EMBL/GenBank/DDBJ whole genome shotgun (WGS) entry which is preliminary data.</text>
</comment>
<dbReference type="AlphaFoldDB" id="A0A0B2VJG2"/>
<feature type="region of interest" description="Disordered" evidence="1">
    <location>
        <begin position="158"/>
        <end position="193"/>
    </location>
</feature>
<organism evidence="3 4">
    <name type="scientific">Toxocara canis</name>
    <name type="common">Canine roundworm</name>
    <dbReference type="NCBI Taxonomy" id="6265"/>
    <lineage>
        <taxon>Eukaryota</taxon>
        <taxon>Metazoa</taxon>
        <taxon>Ecdysozoa</taxon>
        <taxon>Nematoda</taxon>
        <taxon>Chromadorea</taxon>
        <taxon>Rhabditida</taxon>
        <taxon>Spirurina</taxon>
        <taxon>Ascaridomorpha</taxon>
        <taxon>Ascaridoidea</taxon>
        <taxon>Toxocaridae</taxon>
        <taxon>Toxocara</taxon>
    </lineage>
</organism>
<keyword evidence="2" id="KW-0812">Transmembrane</keyword>
<name>A0A0B2VJG2_TOXCA</name>
<accession>A0A0B2VJG2</accession>
<evidence type="ECO:0000256" key="1">
    <source>
        <dbReference type="SAM" id="MobiDB-lite"/>
    </source>
</evidence>
<dbReference type="Proteomes" id="UP000031036">
    <property type="component" value="Unassembled WGS sequence"/>
</dbReference>
<keyword evidence="4" id="KW-1185">Reference proteome</keyword>
<proteinExistence type="predicted"/>
<feature type="transmembrane region" description="Helical" evidence="2">
    <location>
        <begin position="34"/>
        <end position="59"/>
    </location>
</feature>
<protein>
    <submittedName>
        <fullName evidence="3">Uncharacterized protein</fullName>
    </submittedName>
</protein>
<dbReference type="EMBL" id="JPKZ01001579">
    <property type="protein sequence ID" value="KHN81160.1"/>
    <property type="molecule type" value="Genomic_DNA"/>
</dbReference>
<keyword evidence="2" id="KW-1133">Transmembrane helix</keyword>
<reference evidence="3 4" key="1">
    <citation type="submission" date="2014-11" db="EMBL/GenBank/DDBJ databases">
        <title>Genetic blueprint of the zoonotic pathogen Toxocara canis.</title>
        <authorList>
            <person name="Zhu X.-Q."/>
            <person name="Korhonen P.K."/>
            <person name="Cai H."/>
            <person name="Young N.D."/>
            <person name="Nejsum P."/>
            <person name="von Samson-Himmelstjerna G."/>
            <person name="Boag P.R."/>
            <person name="Tan P."/>
            <person name="Li Q."/>
            <person name="Min J."/>
            <person name="Yang Y."/>
            <person name="Wang X."/>
            <person name="Fang X."/>
            <person name="Hall R.S."/>
            <person name="Hofmann A."/>
            <person name="Sternberg P.W."/>
            <person name="Jex A.R."/>
            <person name="Gasser R.B."/>
        </authorList>
    </citation>
    <scope>NUCLEOTIDE SEQUENCE [LARGE SCALE GENOMIC DNA]</scope>
    <source>
        <strain evidence="3">PN_DK_2014</strain>
    </source>
</reference>
<gene>
    <name evidence="3" type="ORF">Tcan_03703</name>
</gene>
<keyword evidence="2" id="KW-0472">Membrane</keyword>
<feature type="transmembrane region" description="Helical" evidence="2">
    <location>
        <begin position="79"/>
        <end position="97"/>
    </location>
</feature>
<evidence type="ECO:0000256" key="2">
    <source>
        <dbReference type="SAM" id="Phobius"/>
    </source>
</evidence>
<evidence type="ECO:0000313" key="4">
    <source>
        <dbReference type="Proteomes" id="UP000031036"/>
    </source>
</evidence>
<evidence type="ECO:0000313" key="3">
    <source>
        <dbReference type="EMBL" id="KHN81160.1"/>
    </source>
</evidence>